<organism evidence="4">
    <name type="scientific">Gongylonema pulchrum</name>
    <dbReference type="NCBI Taxonomy" id="637853"/>
    <lineage>
        <taxon>Eukaryota</taxon>
        <taxon>Metazoa</taxon>
        <taxon>Ecdysozoa</taxon>
        <taxon>Nematoda</taxon>
        <taxon>Chromadorea</taxon>
        <taxon>Rhabditida</taxon>
        <taxon>Spirurina</taxon>
        <taxon>Spiruromorpha</taxon>
        <taxon>Spiruroidea</taxon>
        <taxon>Gongylonematidae</taxon>
        <taxon>Gongylonema</taxon>
    </lineage>
</organism>
<protein>
    <submittedName>
        <fullName evidence="2 4">Uncharacterized protein</fullName>
    </submittedName>
</protein>
<keyword evidence="3" id="KW-1185">Reference proteome</keyword>
<evidence type="ECO:0000256" key="1">
    <source>
        <dbReference type="SAM" id="MobiDB-lite"/>
    </source>
</evidence>
<dbReference type="AlphaFoldDB" id="A0A183EWT2"/>
<gene>
    <name evidence="2" type="ORF">GPUH_LOCUS25422</name>
</gene>
<reference evidence="4" key="1">
    <citation type="submission" date="2016-06" db="UniProtKB">
        <authorList>
            <consortium name="WormBaseParasite"/>
        </authorList>
    </citation>
    <scope>IDENTIFICATION</scope>
</reference>
<dbReference type="EMBL" id="UYRT01105149">
    <property type="protein sequence ID" value="VDN44184.1"/>
    <property type="molecule type" value="Genomic_DNA"/>
</dbReference>
<evidence type="ECO:0000313" key="4">
    <source>
        <dbReference type="WBParaSite" id="GPUH_0002545301-mRNA-1"/>
    </source>
</evidence>
<feature type="region of interest" description="Disordered" evidence="1">
    <location>
        <begin position="1"/>
        <end position="26"/>
    </location>
</feature>
<sequence length="86" mass="9499">MGIDDPRSTEETQREESRATVSLGAAARGTPPLYEWVMHRATDQSPPVGLGNGYESYGGTRTYCSNTQCSSLRMFKLCLFTENSTK</sequence>
<reference evidence="2 3" key="2">
    <citation type="submission" date="2018-11" db="EMBL/GenBank/DDBJ databases">
        <authorList>
            <consortium name="Pathogen Informatics"/>
        </authorList>
    </citation>
    <scope>NUCLEOTIDE SEQUENCE [LARGE SCALE GENOMIC DNA]</scope>
</reference>
<accession>A0A183EWT2</accession>
<evidence type="ECO:0000313" key="3">
    <source>
        <dbReference type="Proteomes" id="UP000271098"/>
    </source>
</evidence>
<dbReference type="WBParaSite" id="GPUH_0002545301-mRNA-1">
    <property type="protein sequence ID" value="GPUH_0002545301-mRNA-1"/>
    <property type="gene ID" value="GPUH_0002545301"/>
</dbReference>
<proteinExistence type="predicted"/>
<dbReference type="Proteomes" id="UP000271098">
    <property type="component" value="Unassembled WGS sequence"/>
</dbReference>
<feature type="compositionally biased region" description="Basic and acidic residues" evidence="1">
    <location>
        <begin position="1"/>
        <end position="18"/>
    </location>
</feature>
<name>A0A183EWT2_9BILA</name>
<evidence type="ECO:0000313" key="2">
    <source>
        <dbReference type="EMBL" id="VDN44184.1"/>
    </source>
</evidence>